<dbReference type="Proteomes" id="UP000650628">
    <property type="component" value="Unassembled WGS sequence"/>
</dbReference>
<gene>
    <name evidence="2" type="ORF">Pmi06nite_72970</name>
</gene>
<evidence type="ECO:0000256" key="1">
    <source>
        <dbReference type="SAM" id="Phobius"/>
    </source>
</evidence>
<name>A0A8J3U719_9ACTN</name>
<feature type="transmembrane region" description="Helical" evidence="1">
    <location>
        <begin position="61"/>
        <end position="80"/>
    </location>
</feature>
<evidence type="ECO:0000313" key="2">
    <source>
        <dbReference type="EMBL" id="GII33855.1"/>
    </source>
</evidence>
<keyword evidence="3" id="KW-1185">Reference proteome</keyword>
<comment type="caution">
    <text evidence="2">The sequence shown here is derived from an EMBL/GenBank/DDBJ whole genome shotgun (WGS) entry which is preliminary data.</text>
</comment>
<sequence>MTMPQYLAIGTGQPLLWYGVLLLAASVTTVTLFVALCVSARRGLQRTARPPTWGWSVLSRLLLTAASALCVVGLLSVFRLESAYATCSYERTGDYNPMGGPRFVASDDSLLPLGSTCRWDDGYTLDLVPSYANPGIVVSLAGAALFSAAARRQRRRQTCA</sequence>
<dbReference type="AlphaFoldDB" id="A0A8J3U719"/>
<feature type="transmembrane region" description="Helical" evidence="1">
    <location>
        <begin position="131"/>
        <end position="150"/>
    </location>
</feature>
<reference evidence="2 3" key="1">
    <citation type="submission" date="2021-01" db="EMBL/GenBank/DDBJ databases">
        <title>Whole genome shotgun sequence of Planotetraspora mira NBRC 15435.</title>
        <authorList>
            <person name="Komaki H."/>
            <person name="Tamura T."/>
        </authorList>
    </citation>
    <scope>NUCLEOTIDE SEQUENCE [LARGE SCALE GENOMIC DNA]</scope>
    <source>
        <strain evidence="2 3">NBRC 15435</strain>
    </source>
</reference>
<feature type="transmembrane region" description="Helical" evidence="1">
    <location>
        <begin position="15"/>
        <end position="40"/>
    </location>
</feature>
<evidence type="ECO:0000313" key="3">
    <source>
        <dbReference type="Proteomes" id="UP000650628"/>
    </source>
</evidence>
<dbReference type="RefSeq" id="WP_203957672.1">
    <property type="nucleotide sequence ID" value="NZ_BOOO01000042.1"/>
</dbReference>
<organism evidence="2 3">
    <name type="scientific">Planotetraspora mira</name>
    <dbReference type="NCBI Taxonomy" id="58121"/>
    <lineage>
        <taxon>Bacteria</taxon>
        <taxon>Bacillati</taxon>
        <taxon>Actinomycetota</taxon>
        <taxon>Actinomycetes</taxon>
        <taxon>Streptosporangiales</taxon>
        <taxon>Streptosporangiaceae</taxon>
        <taxon>Planotetraspora</taxon>
    </lineage>
</organism>
<proteinExistence type="predicted"/>
<keyword evidence="1" id="KW-0812">Transmembrane</keyword>
<keyword evidence="1" id="KW-0472">Membrane</keyword>
<dbReference type="EMBL" id="BOOO01000042">
    <property type="protein sequence ID" value="GII33855.1"/>
    <property type="molecule type" value="Genomic_DNA"/>
</dbReference>
<protein>
    <submittedName>
        <fullName evidence="2">Uncharacterized protein</fullName>
    </submittedName>
</protein>
<keyword evidence="1" id="KW-1133">Transmembrane helix</keyword>
<accession>A0A8J3U719</accession>